<dbReference type="STRING" id="485913.Krac_8096"/>
<name>D6TLY2_KTERA</name>
<dbReference type="InterPro" id="IPR007438">
    <property type="entry name" value="DUF488"/>
</dbReference>
<dbReference type="InParanoid" id="D6TLY2"/>
<gene>
    <name evidence="1" type="ORF">Krac_8096</name>
</gene>
<keyword evidence="2" id="KW-1185">Reference proteome</keyword>
<dbReference type="Proteomes" id="UP000004508">
    <property type="component" value="Unassembled WGS sequence"/>
</dbReference>
<reference evidence="1 2" key="1">
    <citation type="journal article" date="2011" name="Stand. Genomic Sci.">
        <title>Non-contiguous finished genome sequence and contextual data of the filamentous soil bacterium Ktedonobacter racemifer type strain (SOSP1-21).</title>
        <authorList>
            <person name="Chang Y.J."/>
            <person name="Land M."/>
            <person name="Hauser L."/>
            <person name="Chertkov O."/>
            <person name="Del Rio T.G."/>
            <person name="Nolan M."/>
            <person name="Copeland A."/>
            <person name="Tice H."/>
            <person name="Cheng J.F."/>
            <person name="Lucas S."/>
            <person name="Han C."/>
            <person name="Goodwin L."/>
            <person name="Pitluck S."/>
            <person name="Ivanova N."/>
            <person name="Ovchinikova G."/>
            <person name="Pati A."/>
            <person name="Chen A."/>
            <person name="Palaniappan K."/>
            <person name="Mavromatis K."/>
            <person name="Liolios K."/>
            <person name="Brettin T."/>
            <person name="Fiebig A."/>
            <person name="Rohde M."/>
            <person name="Abt B."/>
            <person name="Goker M."/>
            <person name="Detter J.C."/>
            <person name="Woyke T."/>
            <person name="Bristow J."/>
            <person name="Eisen J.A."/>
            <person name="Markowitz V."/>
            <person name="Hugenholtz P."/>
            <person name="Kyrpides N.C."/>
            <person name="Klenk H.P."/>
            <person name="Lapidus A."/>
        </authorList>
    </citation>
    <scope>NUCLEOTIDE SEQUENCE [LARGE SCALE GENOMIC DNA]</scope>
    <source>
        <strain evidence="2">DSM 44963</strain>
    </source>
</reference>
<evidence type="ECO:0008006" key="3">
    <source>
        <dbReference type="Google" id="ProtNLM"/>
    </source>
</evidence>
<dbReference type="PANTHER" id="PTHR39337">
    <property type="entry name" value="BLR5642 PROTEIN"/>
    <property type="match status" value="1"/>
</dbReference>
<organism evidence="1 2">
    <name type="scientific">Ktedonobacter racemifer DSM 44963</name>
    <dbReference type="NCBI Taxonomy" id="485913"/>
    <lineage>
        <taxon>Bacteria</taxon>
        <taxon>Bacillati</taxon>
        <taxon>Chloroflexota</taxon>
        <taxon>Ktedonobacteria</taxon>
        <taxon>Ktedonobacterales</taxon>
        <taxon>Ktedonobacteraceae</taxon>
        <taxon>Ktedonobacter</taxon>
    </lineage>
</organism>
<dbReference type="Pfam" id="PF04343">
    <property type="entry name" value="DUF488"/>
    <property type="match status" value="1"/>
</dbReference>
<sequence>MFYRRKILLALIEAFGGTLTKTDCQKLLFLFCQRRGKNYYDFFPHKYGNFSLILAQDKNRLADLGLLTSHSDFQLQDSQSYSDQLEAKDRAALHDLVTEIGSVRGEKLIRKVYLEEPQYASRSQIAREVLKDTEYMQVQASWNKEHMPCLFTLGYEGLSIDAYLNLLVSYNINTLVDVRKNPLSMKYGFSKKRLSDYTKLAGINYIHIPGLGVPSNLRKELNSEKAYKDLFEFYSAHILPDRTDELEKLKSIISDQGRVAITCFEADHHFCHRHKVAEYLEHDPSFDTQIVHLYKSYSDNAKNKMQNLQNGLWEQNGLYYSI</sequence>
<proteinExistence type="predicted"/>
<dbReference type="OrthoDB" id="9789109at2"/>
<evidence type="ECO:0000313" key="2">
    <source>
        <dbReference type="Proteomes" id="UP000004508"/>
    </source>
</evidence>
<dbReference type="AlphaFoldDB" id="D6TLY2"/>
<dbReference type="EMBL" id="ADVG01000002">
    <property type="protein sequence ID" value="EFH86782.1"/>
    <property type="molecule type" value="Genomic_DNA"/>
</dbReference>
<dbReference type="PANTHER" id="PTHR39337:SF1">
    <property type="entry name" value="BLR5642 PROTEIN"/>
    <property type="match status" value="1"/>
</dbReference>
<evidence type="ECO:0000313" key="1">
    <source>
        <dbReference type="EMBL" id="EFH86782.1"/>
    </source>
</evidence>
<accession>D6TLY2</accession>
<dbReference type="eggNOG" id="COG5483">
    <property type="taxonomic scope" value="Bacteria"/>
</dbReference>
<dbReference type="RefSeq" id="WP_007911367.1">
    <property type="nucleotide sequence ID" value="NZ_ADVG01000002.1"/>
</dbReference>
<comment type="caution">
    <text evidence="1">The sequence shown here is derived from an EMBL/GenBank/DDBJ whole genome shotgun (WGS) entry which is preliminary data.</text>
</comment>
<protein>
    <recommendedName>
        <fullName evidence="3">DUF488 domain-containing protein</fullName>
    </recommendedName>
</protein>